<name>A0ABW5J7N3_9BACT</name>
<sequence>MRNTFPLIRSYASVASVFYLLFQSFSKIEALLVLSDVRVFAAKVSSQSNNCTLSNICNTAMVIQHGRMH</sequence>
<keyword evidence="2" id="KW-1185">Reference proteome</keyword>
<organism evidence="1 2">
    <name type="scientific">Emticicia soli</name>
    <dbReference type="NCBI Taxonomy" id="2027878"/>
    <lineage>
        <taxon>Bacteria</taxon>
        <taxon>Pseudomonadati</taxon>
        <taxon>Bacteroidota</taxon>
        <taxon>Cytophagia</taxon>
        <taxon>Cytophagales</taxon>
        <taxon>Leadbetterellaceae</taxon>
        <taxon>Emticicia</taxon>
    </lineage>
</organism>
<gene>
    <name evidence="1" type="ORF">ACFSR2_14395</name>
</gene>
<accession>A0ABW5J7N3</accession>
<dbReference type="EMBL" id="JBHULC010000012">
    <property type="protein sequence ID" value="MFD2522086.1"/>
    <property type="molecule type" value="Genomic_DNA"/>
</dbReference>
<evidence type="ECO:0000313" key="2">
    <source>
        <dbReference type="Proteomes" id="UP001597510"/>
    </source>
</evidence>
<proteinExistence type="predicted"/>
<reference evidence="2" key="1">
    <citation type="journal article" date="2019" name="Int. J. Syst. Evol. Microbiol.">
        <title>The Global Catalogue of Microorganisms (GCM) 10K type strain sequencing project: providing services to taxonomists for standard genome sequencing and annotation.</title>
        <authorList>
            <consortium name="The Broad Institute Genomics Platform"/>
            <consortium name="The Broad Institute Genome Sequencing Center for Infectious Disease"/>
            <person name="Wu L."/>
            <person name="Ma J."/>
        </authorList>
    </citation>
    <scope>NUCLEOTIDE SEQUENCE [LARGE SCALE GENOMIC DNA]</scope>
    <source>
        <strain evidence="2">KCTC 52344</strain>
    </source>
</reference>
<dbReference type="Proteomes" id="UP001597510">
    <property type="component" value="Unassembled WGS sequence"/>
</dbReference>
<protein>
    <recommendedName>
        <fullName evidence="3">Secreted protein</fullName>
    </recommendedName>
</protein>
<evidence type="ECO:0008006" key="3">
    <source>
        <dbReference type="Google" id="ProtNLM"/>
    </source>
</evidence>
<comment type="caution">
    <text evidence="1">The sequence shown here is derived from an EMBL/GenBank/DDBJ whole genome shotgun (WGS) entry which is preliminary data.</text>
</comment>
<evidence type="ECO:0000313" key="1">
    <source>
        <dbReference type="EMBL" id="MFD2522086.1"/>
    </source>
</evidence>